<dbReference type="EMBL" id="LR746275">
    <property type="protein sequence ID" value="CAA7406368.1"/>
    <property type="molecule type" value="Genomic_DNA"/>
</dbReference>
<dbReference type="AlphaFoldDB" id="A0A7I8JGZ7"/>
<sequence length="33" mass="3919">MREKQSYKRVKETKNEWKIKVTVDLLLSLLVAA</sequence>
<reference evidence="1" key="1">
    <citation type="submission" date="2019-12" db="EMBL/GenBank/DDBJ databases">
        <authorList>
            <person name="Scholz U."/>
            <person name="Mascher M."/>
            <person name="Fiebig A."/>
        </authorList>
    </citation>
    <scope>NUCLEOTIDE SEQUENCE</scope>
</reference>
<dbReference type="EMBL" id="LR743599">
    <property type="protein sequence ID" value="CAA2630171.1"/>
    <property type="molecule type" value="Genomic_DNA"/>
</dbReference>
<name>A0A7I8JGZ7_SPIIN</name>
<proteinExistence type="predicted"/>
<evidence type="ECO:0000313" key="2">
    <source>
        <dbReference type="EMBL" id="CAA7406368.1"/>
    </source>
</evidence>
<protein>
    <submittedName>
        <fullName evidence="1">Uncharacterized protein</fullName>
    </submittedName>
</protein>
<accession>A0A7I8JGZ7</accession>
<evidence type="ECO:0000313" key="1">
    <source>
        <dbReference type="EMBL" id="CAA2630171.1"/>
    </source>
</evidence>
<dbReference type="Proteomes" id="UP000663760">
    <property type="component" value="Chromosome 12"/>
</dbReference>
<evidence type="ECO:0000313" key="3">
    <source>
        <dbReference type="Proteomes" id="UP000663760"/>
    </source>
</evidence>
<keyword evidence="3" id="KW-1185">Reference proteome</keyword>
<organism evidence="1">
    <name type="scientific">Spirodela intermedia</name>
    <name type="common">Intermediate duckweed</name>
    <dbReference type="NCBI Taxonomy" id="51605"/>
    <lineage>
        <taxon>Eukaryota</taxon>
        <taxon>Viridiplantae</taxon>
        <taxon>Streptophyta</taxon>
        <taxon>Embryophyta</taxon>
        <taxon>Tracheophyta</taxon>
        <taxon>Spermatophyta</taxon>
        <taxon>Magnoliopsida</taxon>
        <taxon>Liliopsida</taxon>
        <taxon>Araceae</taxon>
        <taxon>Lemnoideae</taxon>
        <taxon>Spirodela</taxon>
    </lineage>
</organism>
<gene>
    <name evidence="1" type="ORF">SI7747_12015809</name>
    <name evidence="2" type="ORF">SI8410_12017046</name>
</gene>